<reference evidence="2 3" key="1">
    <citation type="submission" date="2019-09" db="EMBL/GenBank/DDBJ databases">
        <title>Actinomadura physcomitrii sp. nov., a novel actinomycete isolated from moss [Physcomitrium sphaericum (Ludw) Fuernr].</title>
        <authorList>
            <person name="Liu C."/>
            <person name="Zhuang X."/>
        </authorList>
    </citation>
    <scope>NUCLEOTIDE SEQUENCE [LARGE SCALE GENOMIC DNA]</scope>
    <source>
        <strain evidence="2 3">CYP1-1B</strain>
    </source>
</reference>
<dbReference type="PANTHER" id="PTHR43244:SF2">
    <property type="entry name" value="CONSERVED HYPOTHETICAL ALANINE AND PROLINE-RICH PROTEIN"/>
    <property type="match status" value="1"/>
</dbReference>
<accession>A0A6L3VW41</accession>
<dbReference type="Proteomes" id="UP000483004">
    <property type="component" value="Unassembled WGS sequence"/>
</dbReference>
<name>A0A6L3VW41_9ACTN</name>
<dbReference type="Pfam" id="PF00296">
    <property type="entry name" value="Bac_luciferase"/>
    <property type="match status" value="1"/>
</dbReference>
<dbReference type="NCBIfam" id="TIGR03617">
    <property type="entry name" value="F420_MSMEG_2256"/>
    <property type="match status" value="1"/>
</dbReference>
<dbReference type="CDD" id="cd01097">
    <property type="entry name" value="Tetrahydromethanopterin_reductase"/>
    <property type="match status" value="1"/>
</dbReference>
<proteinExistence type="predicted"/>
<dbReference type="SUPFAM" id="SSF51679">
    <property type="entry name" value="Bacterial luciferase-like"/>
    <property type="match status" value="1"/>
</dbReference>
<keyword evidence="3" id="KW-1185">Reference proteome</keyword>
<dbReference type="AlphaFoldDB" id="A0A6L3VW41"/>
<gene>
    <name evidence="2" type="ORF">F9B16_13010</name>
</gene>
<feature type="domain" description="Luciferase-like" evidence="1">
    <location>
        <begin position="6"/>
        <end position="307"/>
    </location>
</feature>
<evidence type="ECO:0000313" key="2">
    <source>
        <dbReference type="EMBL" id="KAB2382908.1"/>
    </source>
</evidence>
<organism evidence="2 3">
    <name type="scientific">Actinomadura montaniterrae</name>
    <dbReference type="NCBI Taxonomy" id="1803903"/>
    <lineage>
        <taxon>Bacteria</taxon>
        <taxon>Bacillati</taxon>
        <taxon>Actinomycetota</taxon>
        <taxon>Actinomycetes</taxon>
        <taxon>Streptosporangiales</taxon>
        <taxon>Thermomonosporaceae</taxon>
        <taxon>Actinomadura</taxon>
    </lineage>
</organism>
<dbReference type="InterPro" id="IPR011251">
    <property type="entry name" value="Luciferase-like_dom"/>
</dbReference>
<evidence type="ECO:0000313" key="3">
    <source>
        <dbReference type="Proteomes" id="UP000483004"/>
    </source>
</evidence>
<keyword evidence="2" id="KW-0560">Oxidoreductase</keyword>
<dbReference type="InterPro" id="IPR036661">
    <property type="entry name" value="Luciferase-like_sf"/>
</dbReference>
<dbReference type="EMBL" id="WBMR01000028">
    <property type="protein sequence ID" value="KAB2382908.1"/>
    <property type="molecule type" value="Genomic_DNA"/>
</dbReference>
<dbReference type="PANTHER" id="PTHR43244">
    <property type="match status" value="1"/>
</dbReference>
<dbReference type="EC" id="1.-.-.-" evidence="2"/>
<evidence type="ECO:0000259" key="1">
    <source>
        <dbReference type="Pfam" id="PF00296"/>
    </source>
</evidence>
<sequence>MKVDARLPQGLALDDVARTARRCEDAGYDGLWARESAHDPFVPLGVAAEHTTALRLGTSIAVAFARNPMNLAHLGHDLAFYSRGRFALGLGSQVRAHVERRYSMPWSAPARRMAELIAAVREIWRCWETGERLAFEGDFYRHTLMTPAFTPAPHPYGAPPILLAAVGERMTEVAGAAADGLLVHGFTTPRYLREVTLPTLGRGLAAAGRDRERVEVSAPVLLATGATEEAMAASVRAVRKQVAFYGSTPAYRPVLELHGWADLADELHGLSRAREWDAMAGLVGDDVLRTFAVVAEPDRVAGEVRRRMAGLADRISFYTVAETDPGILARAARELAGGR</sequence>
<comment type="caution">
    <text evidence="2">The sequence shown here is derived from an EMBL/GenBank/DDBJ whole genome shotgun (WGS) entry which is preliminary data.</text>
</comment>
<dbReference type="InterPro" id="IPR019919">
    <property type="entry name" value="Lucif-like_OxRdtase_MSMEG_2256"/>
</dbReference>
<dbReference type="InterPro" id="IPR050564">
    <property type="entry name" value="F420-G6PD/mer"/>
</dbReference>
<protein>
    <submittedName>
        <fullName evidence="2">TIGR03617 family F420-dependent LLM class oxidoreductase</fullName>
        <ecNumber evidence="2">1.-.-.-</ecNumber>
    </submittedName>
</protein>
<dbReference type="Gene3D" id="3.20.20.30">
    <property type="entry name" value="Luciferase-like domain"/>
    <property type="match status" value="1"/>
</dbReference>
<dbReference type="GO" id="GO:0016705">
    <property type="term" value="F:oxidoreductase activity, acting on paired donors, with incorporation or reduction of molecular oxygen"/>
    <property type="evidence" value="ECO:0007669"/>
    <property type="project" value="InterPro"/>
</dbReference>
<dbReference type="RefSeq" id="WP_151540294.1">
    <property type="nucleotide sequence ID" value="NZ_WBMR01000028.1"/>
</dbReference>
<dbReference type="OrthoDB" id="3284378at2"/>